<keyword evidence="6" id="KW-1185">Reference proteome</keyword>
<dbReference type="EMBL" id="LWDD02001525">
    <property type="protein sequence ID" value="KAE8247495.1"/>
    <property type="molecule type" value="Genomic_DNA"/>
</dbReference>
<sequence>MVGAAAAAVRRRVATDLPCDALFLALAPAWARRPFSSSSTQLKGSRHRRVERPADEDYYVDLHSRSRSRSDSNPASSSKTLYRTQAASAPAPSASATRKAKRGAAAAGPKFVDIPTVKLNNYLLALARTHRTPPPAYIFESIRLLRDVFLTQFKQHSESRAPTKARIGPDRMSFEIMLDILARAIPLHTDLNRELSKAKRKPVLLESATHSPSSEQPPEAAEDKPAPLPKYNASSRVPGFYEYACHPTHQDHQRPPHHHIPPRTFIANLNNFLNNPLYGSFKIRVHFFPQDKQTIEAVADADELAFPKTPTRPGKNPLAHLDDDDPDAPDGPGEHSSHPQEEDHNTDIAMPGSVDPRNVQRQKRPKTPAQIYLSIFSLVYRAMLSRYPDRPFRRFLDSSTTSDTDGPQHSPQFARKGEHLPSLVSSGGLGPGGPSVYAYAARIMCFQRVREWDEVRATVRECLSRAWWEPPVIAPIEGKHPAPVEPAPHSRVVEKEEEEQEGREEDDEDVRWGFRQPVKKRSEPVPLPAGWTAAGIDSVLEDTHNKERSMFNSILLTQVLWAWVRVQAPSAPYTAPAEDWLEGGDYEPAAQAAATTKASGGGNSQLQADLQLPSIELKEDGQAAVNETVQRLRDVYDLVRDNAMLQEWERLSQIEESEGRRGKSSGGNLIAGALSWISFPSDRDGDGGGGGGGAVSAPFLELERQDENHLPSLDRELGQIARKGRTWSKDKVWLEQMRALLRWDDKQMTKVRMRRSMGVQQASSVRWRGRLPSPPKPPRKPRRSNVVDDHVDADDEDADEEFVYGQQHRSKKLPTKRHEQTLRKIFGIPTHPAITPRLPPHVVPDEVMYTQFIRLFSHLGDWKQAVEVLADYEQTPISPTSTSTSAAEGDGAGEGEEEGVGEFVRAAAGHRVVNEVTLPMFDALFRGYSLHGLPPQPSTVANITSELVTIRRKVFAVLRRLGLEEDESLGRPANALDVSELLSHVRARGRGWSLESLVFLFEAFMRVRPDCGTDSVRRRGKAREAAYQREVAARRAASWREREGQGYGMAGGGVEAYQFEGASPTPPSSSAESQRREFFDRNVLQQTSTDHPPPQRTAPGNRGVANDGDGKGVGDDAADLEWMGPIGRNVLDNVYGPVTSENQASRLEKRIPDRIFGRPALSSSSTLEVDEQGQARALHPAPVPRQLFWVLTALRRVTADQAPGWVLGQWARMLNKFGPDELVVQEEVRRREERRRRRMHLRPEVADAAEEAEDLKEREGVGKGEKEGGANGEGWYAWKFPQRRTNRIITYLGLRAGIPEEAMRPRS</sequence>
<dbReference type="Proteomes" id="UP000077671">
    <property type="component" value="Unassembled WGS sequence"/>
</dbReference>
<gene>
    <name evidence="4" type="ORF">A4X03_0g7035</name>
    <name evidence="3" type="ORF">JKIAZH3_G6801</name>
</gene>
<reference evidence="4" key="2">
    <citation type="journal article" date="2019" name="IMA Fungus">
        <title>Genome sequencing and comparison of five Tilletia species to identify candidate genes for the detection of regulated species infecting wheat.</title>
        <authorList>
            <person name="Nguyen H.D.T."/>
            <person name="Sultana T."/>
            <person name="Kesanakurti P."/>
            <person name="Hambleton S."/>
        </authorList>
    </citation>
    <scope>NUCLEOTIDE SEQUENCE</scope>
    <source>
        <strain evidence="4">DAOMC 238032</strain>
    </source>
</reference>
<feature type="region of interest" description="Disordered" evidence="2">
    <location>
        <begin position="395"/>
        <end position="415"/>
    </location>
</feature>
<feature type="region of interest" description="Disordered" evidence="2">
    <location>
        <begin position="306"/>
        <end position="366"/>
    </location>
</feature>
<feature type="repeat" description="PPR" evidence="1">
    <location>
        <begin position="845"/>
        <end position="879"/>
    </location>
</feature>
<dbReference type="EMBL" id="CAJHJG010001204">
    <property type="protein sequence ID" value="CAD6910206.1"/>
    <property type="molecule type" value="Genomic_DNA"/>
</dbReference>
<dbReference type="InterPro" id="IPR002885">
    <property type="entry name" value="PPR_rpt"/>
</dbReference>
<evidence type="ECO:0000313" key="5">
    <source>
        <dbReference type="Proteomes" id="UP000077671"/>
    </source>
</evidence>
<reference evidence="4" key="1">
    <citation type="submission" date="2016-04" db="EMBL/GenBank/DDBJ databases">
        <authorList>
            <person name="Nguyen H.D."/>
            <person name="Kesanakurti P."/>
            <person name="Cullis J."/>
            <person name="Levesque C.A."/>
            <person name="Hambleton S."/>
        </authorList>
    </citation>
    <scope>NUCLEOTIDE SEQUENCE</scope>
    <source>
        <strain evidence="4">DAOMC 238032</strain>
    </source>
</reference>
<feature type="compositionally biased region" description="Basic and acidic residues" evidence="2">
    <location>
        <begin position="332"/>
        <end position="346"/>
    </location>
</feature>
<feature type="compositionally biased region" description="Low complexity" evidence="2">
    <location>
        <begin position="876"/>
        <end position="889"/>
    </location>
</feature>
<dbReference type="PROSITE" id="PS51375">
    <property type="entry name" value="PPR"/>
    <property type="match status" value="1"/>
</dbReference>
<feature type="compositionally biased region" description="Polar residues" evidence="2">
    <location>
        <begin position="397"/>
        <end position="411"/>
    </location>
</feature>
<feature type="region of interest" description="Disordered" evidence="2">
    <location>
        <begin position="205"/>
        <end position="231"/>
    </location>
</feature>
<name>A0A177TZ50_9BASI</name>
<feature type="region of interest" description="Disordered" evidence="2">
    <location>
        <begin position="1245"/>
        <end position="1272"/>
    </location>
</feature>
<protein>
    <submittedName>
        <fullName evidence="4">Uncharacterized protein</fullName>
    </submittedName>
</protein>
<feature type="region of interest" description="Disordered" evidence="2">
    <location>
        <begin position="36"/>
        <end position="102"/>
    </location>
</feature>
<organism evidence="4 5">
    <name type="scientific">Tilletia caries</name>
    <name type="common">wheat bunt fungus</name>
    <dbReference type="NCBI Taxonomy" id="13290"/>
    <lineage>
        <taxon>Eukaryota</taxon>
        <taxon>Fungi</taxon>
        <taxon>Dikarya</taxon>
        <taxon>Basidiomycota</taxon>
        <taxon>Ustilaginomycotina</taxon>
        <taxon>Exobasidiomycetes</taxon>
        <taxon>Tilletiales</taxon>
        <taxon>Tilletiaceae</taxon>
        <taxon>Tilletia</taxon>
    </lineage>
</organism>
<feature type="region of interest" description="Disordered" evidence="2">
    <location>
        <begin position="754"/>
        <end position="786"/>
    </location>
</feature>
<feature type="compositionally biased region" description="Basic and acidic residues" evidence="2">
    <location>
        <begin position="1255"/>
        <end position="1268"/>
    </location>
</feature>
<feature type="region of interest" description="Disordered" evidence="2">
    <location>
        <begin position="876"/>
        <end position="898"/>
    </location>
</feature>
<dbReference type="Proteomes" id="UP000836402">
    <property type="component" value="Unassembled WGS sequence"/>
</dbReference>
<evidence type="ECO:0000313" key="4">
    <source>
        <dbReference type="EMBL" id="KAE8247495.1"/>
    </source>
</evidence>
<accession>A0A177TZ50</accession>
<feature type="compositionally biased region" description="Basic and acidic residues" evidence="2">
    <location>
        <begin position="51"/>
        <end position="70"/>
    </location>
</feature>
<feature type="region of interest" description="Disordered" evidence="2">
    <location>
        <begin position="478"/>
        <end position="510"/>
    </location>
</feature>
<feature type="region of interest" description="Disordered" evidence="2">
    <location>
        <begin position="1085"/>
        <end position="1119"/>
    </location>
</feature>
<feature type="compositionally biased region" description="Low complexity" evidence="2">
    <location>
        <begin position="86"/>
        <end position="102"/>
    </location>
</feature>
<reference evidence="3" key="3">
    <citation type="submission" date="2020-10" db="EMBL/GenBank/DDBJ databases">
        <authorList>
            <person name="Sedaghatjoo S."/>
        </authorList>
    </citation>
    <scope>NUCLEOTIDE SEQUENCE</scope>
    <source>
        <strain evidence="3">AZH3</strain>
    </source>
</reference>
<evidence type="ECO:0000256" key="2">
    <source>
        <dbReference type="SAM" id="MobiDB-lite"/>
    </source>
</evidence>
<feature type="compositionally biased region" description="Acidic residues" evidence="2">
    <location>
        <begin position="495"/>
        <end position="509"/>
    </location>
</feature>
<evidence type="ECO:0000313" key="3">
    <source>
        <dbReference type="EMBL" id="CAD6910206.1"/>
    </source>
</evidence>
<comment type="caution">
    <text evidence="4">The sequence shown here is derived from an EMBL/GenBank/DDBJ whole genome shotgun (WGS) entry which is preliminary data.</text>
</comment>
<evidence type="ECO:0000256" key="1">
    <source>
        <dbReference type="PROSITE-ProRule" id="PRU00708"/>
    </source>
</evidence>
<evidence type="ECO:0000313" key="6">
    <source>
        <dbReference type="Proteomes" id="UP000836402"/>
    </source>
</evidence>
<proteinExistence type="predicted"/>